<accession>A0A8H3F9V0</accession>
<keyword evidence="4" id="KW-1185">Reference proteome</keyword>
<sequence>MATDSYVSPYANIDERLRSSVLGAQANNRSIHDIHQRGFREGNVQKYPRFEPEFDGESFSSALAMITVVIECMCFEGAVGWDEVHRLVPERSKLRGVNPPPVILGHDRATLSLYDPLENTEEMLDQFSQRLENWSNKSKYFKEAALPLIVRTIEHSTSEASTAKVIRKQLKYVGPINRSYVSSFERLSHCMEEPILELRTLGEFIASILKEGDGISPTGSGRDTQPGTSTLQKSPLANPSGFTSITNPAAEASGSLEPVETESASTIPTSSAYFNTILNPEPTAQASASPRVGGSSAFEDLLEAAGYGPDSKKKSPSPERKPERSSTIDPEYPGSPSYSPPASPSLSVDTLIKPFFVSSIKAPEPSPDTPSSMLLEQSALYRTKPTSAPPGTPKWKIDLSERKGHSIHILHVGPRELNILARCLTLVHKATEKGEECMRAVIAKKLLATEMEREYKQWEEFYLDLENNVSIEREEAKKKMNEDLGDAKDDHGDDDDDGKGKGHHKGKGKAKDPASYASPPYTETHTDWFGTANPRDYDAQTDDSEWGYRQVEARHPASSADETETEIEGYRGAPRDFGFGSVSSMHESEGSEESTRAVEVRGFEEEIGGGEEDQLMADVREDAGEDAGEGAGGRGGAGADESLEPVEIAEEETEGEEESADEGKGSGGAAGGGNKARKVLKSGRRVIGLYGEEV</sequence>
<evidence type="ECO:0000256" key="2">
    <source>
        <dbReference type="SAM" id="MobiDB-lite"/>
    </source>
</evidence>
<name>A0A8H3F9V0_9LECA</name>
<reference evidence="3" key="1">
    <citation type="submission" date="2021-03" db="EMBL/GenBank/DDBJ databases">
        <authorList>
            <person name="Tagirdzhanova G."/>
        </authorList>
    </citation>
    <scope>NUCLEOTIDE SEQUENCE</scope>
</reference>
<feature type="region of interest" description="Disordered" evidence="2">
    <location>
        <begin position="306"/>
        <end position="345"/>
    </location>
</feature>
<feature type="compositionally biased region" description="Gly residues" evidence="2">
    <location>
        <begin position="665"/>
        <end position="674"/>
    </location>
</feature>
<organism evidence="3 4">
    <name type="scientific">Imshaugia aleurites</name>
    <dbReference type="NCBI Taxonomy" id="172621"/>
    <lineage>
        <taxon>Eukaryota</taxon>
        <taxon>Fungi</taxon>
        <taxon>Dikarya</taxon>
        <taxon>Ascomycota</taxon>
        <taxon>Pezizomycotina</taxon>
        <taxon>Lecanoromycetes</taxon>
        <taxon>OSLEUM clade</taxon>
        <taxon>Lecanoromycetidae</taxon>
        <taxon>Lecanorales</taxon>
        <taxon>Lecanorineae</taxon>
        <taxon>Parmeliaceae</taxon>
        <taxon>Imshaugia</taxon>
    </lineage>
</organism>
<keyword evidence="1" id="KW-0175">Coiled coil</keyword>
<feature type="coiled-coil region" evidence="1">
    <location>
        <begin position="448"/>
        <end position="482"/>
    </location>
</feature>
<gene>
    <name evidence="3" type="ORF">IMSHALPRED_005327</name>
</gene>
<protein>
    <submittedName>
        <fullName evidence="3">Uncharacterized protein</fullName>
    </submittedName>
</protein>
<dbReference type="Proteomes" id="UP000664534">
    <property type="component" value="Unassembled WGS sequence"/>
</dbReference>
<feature type="compositionally biased region" description="Polar residues" evidence="2">
    <location>
        <begin position="217"/>
        <end position="247"/>
    </location>
</feature>
<evidence type="ECO:0000256" key="1">
    <source>
        <dbReference type="SAM" id="Coils"/>
    </source>
</evidence>
<feature type="compositionally biased region" description="Gly residues" evidence="2">
    <location>
        <begin position="629"/>
        <end position="638"/>
    </location>
</feature>
<feature type="compositionally biased region" description="Basic and acidic residues" evidence="2">
    <location>
        <begin position="586"/>
        <end position="604"/>
    </location>
</feature>
<dbReference type="OrthoDB" id="5376046at2759"/>
<feature type="compositionally biased region" description="Acidic residues" evidence="2">
    <location>
        <begin position="641"/>
        <end position="660"/>
    </location>
</feature>
<feature type="region of interest" description="Disordered" evidence="2">
    <location>
        <begin position="482"/>
        <end position="677"/>
    </location>
</feature>
<dbReference type="EMBL" id="CAJPDT010000029">
    <property type="protein sequence ID" value="CAF9922076.1"/>
    <property type="molecule type" value="Genomic_DNA"/>
</dbReference>
<feature type="compositionally biased region" description="Acidic residues" evidence="2">
    <location>
        <begin position="605"/>
        <end position="615"/>
    </location>
</feature>
<evidence type="ECO:0000313" key="4">
    <source>
        <dbReference type="Proteomes" id="UP000664534"/>
    </source>
</evidence>
<evidence type="ECO:0000313" key="3">
    <source>
        <dbReference type="EMBL" id="CAF9922076.1"/>
    </source>
</evidence>
<feature type="compositionally biased region" description="Basic and acidic residues" evidence="2">
    <location>
        <begin position="310"/>
        <end position="326"/>
    </location>
</feature>
<dbReference type="AlphaFoldDB" id="A0A8H3F9V0"/>
<comment type="caution">
    <text evidence="3">The sequence shown here is derived from an EMBL/GenBank/DDBJ whole genome shotgun (WGS) entry which is preliminary data.</text>
</comment>
<feature type="region of interest" description="Disordered" evidence="2">
    <location>
        <begin position="212"/>
        <end position="264"/>
    </location>
</feature>
<proteinExistence type="predicted"/>
<feature type="compositionally biased region" description="Basic and acidic residues" evidence="2">
    <location>
        <begin position="482"/>
        <end position="491"/>
    </location>
</feature>